<dbReference type="Proteomes" id="UP000712600">
    <property type="component" value="Unassembled WGS sequence"/>
</dbReference>
<name>A0A8S9PAA3_BRACR</name>
<feature type="compositionally biased region" description="Basic and acidic residues" evidence="1">
    <location>
        <begin position="1"/>
        <end position="17"/>
    </location>
</feature>
<protein>
    <submittedName>
        <fullName evidence="2">Uncharacterized protein</fullName>
    </submittedName>
</protein>
<feature type="region of interest" description="Disordered" evidence="1">
    <location>
        <begin position="1"/>
        <end position="21"/>
    </location>
</feature>
<evidence type="ECO:0000256" key="1">
    <source>
        <dbReference type="SAM" id="MobiDB-lite"/>
    </source>
</evidence>
<gene>
    <name evidence="2" type="ORF">F2Q69_00005437</name>
</gene>
<dbReference type="AlphaFoldDB" id="A0A8S9PAA3"/>
<sequence length="87" mass="9694">MDDDQTRSNRTEPDRSSLHLSVRFPPTVVAAAEMTTGMDVSWRFSGINDGNSDPSNDSRASSGSAGGDGRWMEVPKRWNMKEDENCW</sequence>
<accession>A0A8S9PAA3</accession>
<dbReference type="EMBL" id="QGKX02001521">
    <property type="protein sequence ID" value="KAF3512389.1"/>
    <property type="molecule type" value="Genomic_DNA"/>
</dbReference>
<feature type="compositionally biased region" description="Basic and acidic residues" evidence="1">
    <location>
        <begin position="70"/>
        <end position="87"/>
    </location>
</feature>
<evidence type="ECO:0000313" key="2">
    <source>
        <dbReference type="EMBL" id="KAF3512389.1"/>
    </source>
</evidence>
<proteinExistence type="predicted"/>
<feature type="region of interest" description="Disordered" evidence="1">
    <location>
        <begin position="42"/>
        <end position="87"/>
    </location>
</feature>
<comment type="caution">
    <text evidence="2">The sequence shown here is derived from an EMBL/GenBank/DDBJ whole genome shotgun (WGS) entry which is preliminary data.</text>
</comment>
<organism evidence="2 3">
    <name type="scientific">Brassica cretica</name>
    <name type="common">Mustard</name>
    <dbReference type="NCBI Taxonomy" id="69181"/>
    <lineage>
        <taxon>Eukaryota</taxon>
        <taxon>Viridiplantae</taxon>
        <taxon>Streptophyta</taxon>
        <taxon>Embryophyta</taxon>
        <taxon>Tracheophyta</taxon>
        <taxon>Spermatophyta</taxon>
        <taxon>Magnoliopsida</taxon>
        <taxon>eudicotyledons</taxon>
        <taxon>Gunneridae</taxon>
        <taxon>Pentapetalae</taxon>
        <taxon>rosids</taxon>
        <taxon>malvids</taxon>
        <taxon>Brassicales</taxon>
        <taxon>Brassicaceae</taxon>
        <taxon>Brassiceae</taxon>
        <taxon>Brassica</taxon>
    </lineage>
</organism>
<reference evidence="2" key="1">
    <citation type="submission" date="2019-12" db="EMBL/GenBank/DDBJ databases">
        <title>Genome sequencing and annotation of Brassica cretica.</title>
        <authorList>
            <person name="Studholme D.J."/>
            <person name="Sarris P."/>
        </authorList>
    </citation>
    <scope>NUCLEOTIDE SEQUENCE</scope>
    <source>
        <strain evidence="2">PFS-109/04</strain>
        <tissue evidence="2">Leaf</tissue>
    </source>
</reference>
<evidence type="ECO:0000313" key="3">
    <source>
        <dbReference type="Proteomes" id="UP000712600"/>
    </source>
</evidence>